<evidence type="ECO:0000256" key="5">
    <source>
        <dbReference type="ARBA" id="ARBA00023136"/>
    </source>
</evidence>
<keyword evidence="9" id="KW-1185">Reference proteome</keyword>
<feature type="transmembrane region" description="Helical" evidence="7">
    <location>
        <begin position="288"/>
        <end position="307"/>
    </location>
</feature>
<proteinExistence type="inferred from homology"/>
<dbReference type="PANTHER" id="PTHR10796">
    <property type="entry name" value="PATCHED-RELATED"/>
    <property type="match status" value="1"/>
</dbReference>
<protein>
    <submittedName>
        <fullName evidence="10">SSD domain-containing protein</fullName>
    </submittedName>
</protein>
<feature type="transmembrane region" description="Helical" evidence="7">
    <location>
        <begin position="403"/>
        <end position="427"/>
    </location>
</feature>
<dbReference type="WBParaSite" id="EN70_2945">
    <property type="protein sequence ID" value="EN70_2945"/>
    <property type="gene ID" value="EN70_2945"/>
</dbReference>
<name>A0A1I7VIK0_LOALO</name>
<keyword evidence="3 7" id="KW-0812">Transmembrane</keyword>
<dbReference type="Gene3D" id="1.20.1640.10">
    <property type="entry name" value="Multidrug efflux transporter AcrB transmembrane domain"/>
    <property type="match status" value="1"/>
</dbReference>
<evidence type="ECO:0000256" key="4">
    <source>
        <dbReference type="ARBA" id="ARBA00022989"/>
    </source>
</evidence>
<dbReference type="GO" id="GO:0030659">
    <property type="term" value="C:cytoplasmic vesicle membrane"/>
    <property type="evidence" value="ECO:0007669"/>
    <property type="project" value="TreeGrafter"/>
</dbReference>
<dbReference type="Proteomes" id="UP000095285">
    <property type="component" value="Unassembled WGS sequence"/>
</dbReference>
<reference evidence="9" key="1">
    <citation type="submission" date="2012-04" db="EMBL/GenBank/DDBJ databases">
        <title>The Genome Sequence of Loa loa.</title>
        <authorList>
            <consortium name="The Broad Institute Genome Sequencing Platform"/>
            <consortium name="Broad Institute Genome Sequencing Center for Infectious Disease"/>
            <person name="Nutman T.B."/>
            <person name="Fink D.L."/>
            <person name="Russ C."/>
            <person name="Young S."/>
            <person name="Zeng Q."/>
            <person name="Gargeya S."/>
            <person name="Alvarado L."/>
            <person name="Berlin A."/>
            <person name="Chapman S.B."/>
            <person name="Chen Z."/>
            <person name="Freedman E."/>
            <person name="Gellesch M."/>
            <person name="Goldberg J."/>
            <person name="Griggs A."/>
            <person name="Gujja S."/>
            <person name="Heilman E.R."/>
            <person name="Heiman D."/>
            <person name="Howarth C."/>
            <person name="Mehta T."/>
            <person name="Neiman D."/>
            <person name="Pearson M."/>
            <person name="Roberts A."/>
            <person name="Saif S."/>
            <person name="Shea T."/>
            <person name="Shenoy N."/>
            <person name="Sisk P."/>
            <person name="Stolte C."/>
            <person name="Sykes S."/>
            <person name="White J."/>
            <person name="Yandava C."/>
            <person name="Haas B."/>
            <person name="Henn M.R."/>
            <person name="Nusbaum C."/>
            <person name="Birren B."/>
        </authorList>
    </citation>
    <scope>NUCLEOTIDE SEQUENCE [LARGE SCALE GENOMIC DNA]</scope>
</reference>
<dbReference type="InterPro" id="IPR003392">
    <property type="entry name" value="PTHD_SSD"/>
</dbReference>
<comment type="subcellular location">
    <subcellularLocation>
        <location evidence="1">Membrane</location>
        <topology evidence="1">Multi-pass membrane protein</topology>
    </subcellularLocation>
</comment>
<evidence type="ECO:0000313" key="9">
    <source>
        <dbReference type="Proteomes" id="UP000095285"/>
    </source>
</evidence>
<dbReference type="eggNOG" id="KOG1934">
    <property type="taxonomic scope" value="Eukaryota"/>
</dbReference>
<evidence type="ECO:0000256" key="1">
    <source>
        <dbReference type="ARBA" id="ARBA00004141"/>
    </source>
</evidence>
<dbReference type="GO" id="GO:0005886">
    <property type="term" value="C:plasma membrane"/>
    <property type="evidence" value="ECO:0007669"/>
    <property type="project" value="TreeGrafter"/>
</dbReference>
<dbReference type="GO" id="GO:0018996">
    <property type="term" value="P:molting cycle, collagen and cuticulin-based cuticle"/>
    <property type="evidence" value="ECO:0007669"/>
    <property type="project" value="TreeGrafter"/>
</dbReference>
<dbReference type="InterPro" id="IPR051697">
    <property type="entry name" value="Patched_domain-protein"/>
</dbReference>
<comment type="similarity">
    <text evidence="2">Belongs to the patched family.</text>
</comment>
<feature type="domain" description="SSD" evidence="8">
    <location>
        <begin position="287"/>
        <end position="461"/>
    </location>
</feature>
<keyword evidence="4 7" id="KW-1133">Transmembrane helix</keyword>
<evidence type="ECO:0000256" key="6">
    <source>
        <dbReference type="ARBA" id="ARBA00023180"/>
    </source>
</evidence>
<sequence length="536" mass="61689">MRYYLPTLDKKLGKLFAWYTSNYLIDYYPIFIALPILLTGILGIGFIWINELTLLDTRKLYTPTSAPAWKEERIMRELWPIRMNEFIPERTFEWNRYLYVVIHGRKYPNGTFPNILNDSYLNEIELLEKSIAENVTFTMKDEWHINGTKNFGKKIYFQDLCLNWYGECYRQNNLIKLLQNRYQLAKHGISITYPRANTNGTPIYLAYNIGGVEVDENDTIKSVKGMRLWYFLRFDEPQIDEMAIAWEDAAAKFITAKFANNSLTEVHIQHSRTIDQGLTRNANRLKPYLIVTIVVLIIFSTLNSMEWKFCNGQSMNSVRIDWLRSKPLLALSGVLSSTLAIISGIGLLLWFGMYFAEITLIAPFLVLSIGVDDMFIMVGAWHDAEKIYPGIDYGSLKARMVNTLSESAVAIFITSFTDVLSFAIGYFTDIIAVRGFCAMTSACMFFTFLYQVTFFAALMVISDKMQMFGRNACIPCLAIIDHNRIDDQMNKFERKLAIHGIMGMEQGLDYDKLLIKTDPVVQTIAVELELFHGGDQ</sequence>
<evidence type="ECO:0000259" key="8">
    <source>
        <dbReference type="PROSITE" id="PS50156"/>
    </source>
</evidence>
<feature type="transmembrane region" description="Helical" evidence="7">
    <location>
        <begin position="328"/>
        <end position="352"/>
    </location>
</feature>
<dbReference type="InterPro" id="IPR000731">
    <property type="entry name" value="SSD"/>
</dbReference>
<dbReference type="PANTHER" id="PTHR10796:SF91">
    <property type="entry name" value="SSD DOMAIN-CONTAINING PROTEIN"/>
    <property type="match status" value="1"/>
</dbReference>
<evidence type="ECO:0000256" key="3">
    <source>
        <dbReference type="ARBA" id="ARBA00022692"/>
    </source>
</evidence>
<evidence type="ECO:0000256" key="7">
    <source>
        <dbReference type="SAM" id="Phobius"/>
    </source>
</evidence>
<feature type="transmembrane region" description="Helical" evidence="7">
    <location>
        <begin position="27"/>
        <end position="49"/>
    </location>
</feature>
<dbReference type="GO" id="GO:0006897">
    <property type="term" value="P:endocytosis"/>
    <property type="evidence" value="ECO:0007669"/>
    <property type="project" value="TreeGrafter"/>
</dbReference>
<reference evidence="10" key="2">
    <citation type="submission" date="2016-11" db="UniProtKB">
        <authorList>
            <consortium name="WormBaseParasite"/>
        </authorList>
    </citation>
    <scope>IDENTIFICATION</scope>
</reference>
<keyword evidence="5 7" id="KW-0472">Membrane</keyword>
<keyword evidence="6" id="KW-0325">Glycoprotein</keyword>
<dbReference type="Pfam" id="PF02460">
    <property type="entry name" value="Patched"/>
    <property type="match status" value="1"/>
</dbReference>
<organism evidence="9 10">
    <name type="scientific">Loa loa</name>
    <name type="common">Eye worm</name>
    <name type="synonym">Filaria loa</name>
    <dbReference type="NCBI Taxonomy" id="7209"/>
    <lineage>
        <taxon>Eukaryota</taxon>
        <taxon>Metazoa</taxon>
        <taxon>Ecdysozoa</taxon>
        <taxon>Nematoda</taxon>
        <taxon>Chromadorea</taxon>
        <taxon>Rhabditida</taxon>
        <taxon>Spirurina</taxon>
        <taxon>Spiruromorpha</taxon>
        <taxon>Filarioidea</taxon>
        <taxon>Onchocercidae</taxon>
        <taxon>Loa</taxon>
    </lineage>
</organism>
<feature type="transmembrane region" description="Helical" evidence="7">
    <location>
        <begin position="433"/>
        <end position="461"/>
    </location>
</feature>
<evidence type="ECO:0000256" key="2">
    <source>
        <dbReference type="ARBA" id="ARBA00005585"/>
    </source>
</evidence>
<dbReference type="AlphaFoldDB" id="A0A1I7VIK0"/>
<accession>A0A1I7VIK0</accession>
<feature type="transmembrane region" description="Helical" evidence="7">
    <location>
        <begin position="358"/>
        <end position="382"/>
    </location>
</feature>
<evidence type="ECO:0000313" key="10">
    <source>
        <dbReference type="WBParaSite" id="EN70_2945"/>
    </source>
</evidence>
<dbReference type="PROSITE" id="PS50156">
    <property type="entry name" value="SSD"/>
    <property type="match status" value="1"/>
</dbReference>
<dbReference type="SUPFAM" id="SSF82866">
    <property type="entry name" value="Multidrug efflux transporter AcrB transmembrane domain"/>
    <property type="match status" value="1"/>
</dbReference>